<dbReference type="EMBL" id="PDKO01000019">
    <property type="protein sequence ID" value="RXJ61210.1"/>
    <property type="molecule type" value="Genomic_DNA"/>
</dbReference>
<evidence type="ECO:0000313" key="1">
    <source>
        <dbReference type="EMBL" id="RXJ61210.1"/>
    </source>
</evidence>
<dbReference type="Proteomes" id="UP000290191">
    <property type="component" value="Unassembled WGS sequence"/>
</dbReference>
<evidence type="ECO:0000313" key="2">
    <source>
        <dbReference type="Proteomes" id="UP000290191"/>
    </source>
</evidence>
<name>A0A4Q0XUJ3_9BACT</name>
<dbReference type="OrthoDB" id="9816506at2"/>
<proteinExistence type="predicted"/>
<organism evidence="1 2">
    <name type="scientific">Halarcobacter anaerophilus</name>
    <dbReference type="NCBI Taxonomy" id="877500"/>
    <lineage>
        <taxon>Bacteria</taxon>
        <taxon>Pseudomonadati</taxon>
        <taxon>Campylobacterota</taxon>
        <taxon>Epsilonproteobacteria</taxon>
        <taxon>Campylobacterales</taxon>
        <taxon>Arcobacteraceae</taxon>
        <taxon>Halarcobacter</taxon>
    </lineage>
</organism>
<dbReference type="AlphaFoldDB" id="A0A4Q0XUJ3"/>
<comment type="caution">
    <text evidence="1">The sequence shown here is derived from an EMBL/GenBank/DDBJ whole genome shotgun (WGS) entry which is preliminary data.</text>
</comment>
<sequence length="1030" mass="123993">MHYNKYELTELAIDLEKKLKLYENKDLVSQEEYIFKDSKNLDFVNILLNLTSDNIKHKIENFNKKYITEQEYYGISIKNEKLIYPAYEITEISSELFDNLFHSNRDTSFKEFANILINKTAQSDNKQHWFGISFKNENIKDYFLNEATKYIIENQSNHQKVFQELTNINTKEDTMFPQFISLDKKKIPEKFNDIFEMYQWLTIEEANNYLHNFGSNFTKSLLHIIIENEKFNLNKEHSPNRIIEILEKCQNDSIIINELLNNFNIKLNVYLLTHPIYSQFGLLNLIEKNIKSNTNLNKHNYIQKCQESIIKQIIDLYFSHYNHTSFEKESIFNILNYLAFYAFKYESENQYILVLEYILSKLEFFYIQWQYEQEFYFDKVIGNLIHKQESLLKSSDTLIIKDYFLMSWYLEKLVLKEKIFDKKYNDLISIVTSAVELNLKRHFTNCLNEKSFYLKDVYLSKINFSLFYHLSNSKSIWLNLLNIKEIQSMINKDTRSHILKVVEYYFTILLNIYLQNVNDKYLQEYIINLSISFGIKEKYGIFHSFHNNTLQSQFFRSLNFIQDGLFDKFINTFFNCSEIKQILQLYTYTFIETRKHKIYDRFKPLLNNRHSFFWLPDIEETILLAFNHNLDSFAHQLIETYEEYLSTKNEKNKNQAGLKYVKCKKNLLAIYRNQKLSQQKKLTEINKLETQKIFNTDYYEERSKLQQFREYTMFIKALVFFEQEPIKTYKLLRTLFTNTNNPLYLFNMLSSYFKAYEQDQYKVEKFTYILNDFQREIDKFIQQEIDIFHYQVLFYGYNQIHYYSKVDELFSIIPNYYKETLKKELPSTLTLFDKPVYLRNKLLICVEGRTDISFLKNINKNIPELKNIIDIERSPNIDFIDLVGGNLIKFVEEHNLSGTNIVELHIYDSDKGSGKDENKYLKQCQQVKSRDDKSFCFMTQKRELENYVHKDLIEHEFNIDISNIKDKEWDTLDIANLIKNKIENIKDEKAIKSILSGKISKKISKQHLDELNAFNEIKQWFEKIKELSSF</sequence>
<evidence type="ECO:0008006" key="3">
    <source>
        <dbReference type="Google" id="ProtNLM"/>
    </source>
</evidence>
<protein>
    <recommendedName>
        <fullName evidence="3">Toprim domain-containing protein</fullName>
    </recommendedName>
</protein>
<dbReference type="RefSeq" id="WP_129083020.1">
    <property type="nucleotide sequence ID" value="NZ_CP041070.1"/>
</dbReference>
<accession>A0A4Q0XUJ3</accession>
<reference evidence="1 2" key="1">
    <citation type="submission" date="2017-10" db="EMBL/GenBank/DDBJ databases">
        <title>Genomics of the genus Arcobacter.</title>
        <authorList>
            <person name="Perez-Cataluna A."/>
            <person name="Figueras M.J."/>
        </authorList>
    </citation>
    <scope>NUCLEOTIDE SEQUENCE [LARGE SCALE GENOMIC DNA]</scope>
    <source>
        <strain evidence="1 2">DSM 24636</strain>
    </source>
</reference>
<gene>
    <name evidence="1" type="ORF">CRV06_14440</name>
</gene>
<keyword evidence="2" id="KW-1185">Reference proteome</keyword>